<dbReference type="EMBL" id="VOIR01000011">
    <property type="protein sequence ID" value="KAA6436411.1"/>
    <property type="molecule type" value="Genomic_DNA"/>
</dbReference>
<evidence type="ECO:0000313" key="3">
    <source>
        <dbReference type="Proteomes" id="UP000323221"/>
    </source>
</evidence>
<keyword evidence="1" id="KW-1133">Transmembrane helix</keyword>
<sequence length="64" mass="6614">MLVVIGFVILYLILTIPGMGVKFLFTVVILGALVAAFTTGVVEGITGMAADLIAPTLDSITNAF</sequence>
<reference evidence="2 3" key="1">
    <citation type="submission" date="2019-08" db="EMBL/GenBank/DDBJ databases">
        <title>Agrococcus lahaulensis sp. nov., isolated from a cold desert of the Indian Himalayas.</title>
        <authorList>
            <person name="Qu J.H."/>
        </authorList>
    </citation>
    <scope>NUCLEOTIDE SEQUENCE [LARGE SCALE GENOMIC DNA]</scope>
    <source>
        <strain evidence="2 3">NS18</strain>
    </source>
</reference>
<accession>A0A5M8QMJ6</accession>
<gene>
    <name evidence="2" type="ORF">FQ330_03130</name>
</gene>
<keyword evidence="1" id="KW-0812">Transmembrane</keyword>
<evidence type="ECO:0000313" key="2">
    <source>
        <dbReference type="EMBL" id="KAA6436411.1"/>
    </source>
</evidence>
<organism evidence="2 3">
    <name type="scientific">Agrococcus sediminis</name>
    <dbReference type="NCBI Taxonomy" id="2599924"/>
    <lineage>
        <taxon>Bacteria</taxon>
        <taxon>Bacillati</taxon>
        <taxon>Actinomycetota</taxon>
        <taxon>Actinomycetes</taxon>
        <taxon>Micrococcales</taxon>
        <taxon>Microbacteriaceae</taxon>
        <taxon>Agrococcus</taxon>
    </lineage>
</organism>
<name>A0A5M8QMJ6_9MICO</name>
<evidence type="ECO:0000256" key="1">
    <source>
        <dbReference type="SAM" id="Phobius"/>
    </source>
</evidence>
<feature type="transmembrane region" description="Helical" evidence="1">
    <location>
        <begin position="7"/>
        <end position="37"/>
    </location>
</feature>
<keyword evidence="1" id="KW-0472">Membrane</keyword>
<protein>
    <submittedName>
        <fullName evidence="2">Uncharacterized protein</fullName>
    </submittedName>
</protein>
<dbReference type="Proteomes" id="UP000323221">
    <property type="component" value="Unassembled WGS sequence"/>
</dbReference>
<keyword evidence="3" id="KW-1185">Reference proteome</keyword>
<comment type="caution">
    <text evidence="2">The sequence shown here is derived from an EMBL/GenBank/DDBJ whole genome shotgun (WGS) entry which is preliminary data.</text>
</comment>
<dbReference type="AlphaFoldDB" id="A0A5M8QMJ6"/>
<proteinExistence type="predicted"/>
<dbReference type="RefSeq" id="WP_146355141.1">
    <property type="nucleotide sequence ID" value="NZ_VOIR01000011.1"/>
</dbReference>